<organism evidence="1 2">
    <name type="scientific">Panagrolaimus sp. PS1159</name>
    <dbReference type="NCBI Taxonomy" id="55785"/>
    <lineage>
        <taxon>Eukaryota</taxon>
        <taxon>Metazoa</taxon>
        <taxon>Ecdysozoa</taxon>
        <taxon>Nematoda</taxon>
        <taxon>Chromadorea</taxon>
        <taxon>Rhabditida</taxon>
        <taxon>Tylenchina</taxon>
        <taxon>Panagrolaimomorpha</taxon>
        <taxon>Panagrolaimoidea</taxon>
        <taxon>Panagrolaimidae</taxon>
        <taxon>Panagrolaimus</taxon>
    </lineage>
</organism>
<sequence>MPQNDGGFTTNNSNGTLPNPELYLPLGSMTVNSSSGPNSTQYAAAAAASSIPTNNLGGTIPQPLPPLPPPQQQPTSEILQQQPQLQQQQQPPIPLPLGQTSPDFTTSTPRLCSSVGASNSTSGRGGSRGRRSRSTLKDSDDDKSDDRDCERRTANNTRERIRVRDINSAFKELGKMCTQYMPNSAEKGQTKLGILHQAVKVITDLEEQVRQRNLNPRTACMRRREQAN</sequence>
<evidence type="ECO:0000313" key="1">
    <source>
        <dbReference type="Proteomes" id="UP000887580"/>
    </source>
</evidence>
<dbReference type="WBParaSite" id="PS1159_v2.g19089.t1">
    <property type="protein sequence ID" value="PS1159_v2.g19089.t1"/>
    <property type="gene ID" value="PS1159_v2.g19089"/>
</dbReference>
<protein>
    <submittedName>
        <fullName evidence="2">BHLH domain-containing protein</fullName>
    </submittedName>
</protein>
<proteinExistence type="predicted"/>
<accession>A0AC35FMT4</accession>
<dbReference type="Proteomes" id="UP000887580">
    <property type="component" value="Unplaced"/>
</dbReference>
<evidence type="ECO:0000313" key="2">
    <source>
        <dbReference type="WBParaSite" id="PS1159_v2.g19089.t1"/>
    </source>
</evidence>
<reference evidence="2" key="1">
    <citation type="submission" date="2022-11" db="UniProtKB">
        <authorList>
            <consortium name="WormBaseParasite"/>
        </authorList>
    </citation>
    <scope>IDENTIFICATION</scope>
</reference>
<name>A0AC35FMT4_9BILA</name>